<evidence type="ECO:0000313" key="3">
    <source>
        <dbReference type="EMBL" id="KAK4035727.1"/>
    </source>
</evidence>
<evidence type="ECO:0000313" key="4">
    <source>
        <dbReference type="Proteomes" id="UP001234178"/>
    </source>
</evidence>
<gene>
    <name evidence="3" type="ORF">OUZ56_027811</name>
</gene>
<feature type="region of interest" description="Disordered" evidence="1">
    <location>
        <begin position="107"/>
        <end position="170"/>
    </location>
</feature>
<name>A0ABR0B205_9CRUS</name>
<protein>
    <submittedName>
        <fullName evidence="3">Uncharacterized protein</fullName>
    </submittedName>
</protein>
<proteinExistence type="predicted"/>
<evidence type="ECO:0000256" key="2">
    <source>
        <dbReference type="SAM" id="SignalP"/>
    </source>
</evidence>
<comment type="caution">
    <text evidence="3">The sequence shown here is derived from an EMBL/GenBank/DDBJ whole genome shotgun (WGS) entry which is preliminary data.</text>
</comment>
<dbReference type="EMBL" id="JAOYFB010000040">
    <property type="protein sequence ID" value="KAK4035727.1"/>
    <property type="molecule type" value="Genomic_DNA"/>
</dbReference>
<reference evidence="3 4" key="1">
    <citation type="journal article" date="2023" name="Nucleic Acids Res.">
        <title>The hologenome of Daphnia magna reveals possible DNA methylation and microbiome-mediated evolution of the host genome.</title>
        <authorList>
            <person name="Chaturvedi A."/>
            <person name="Li X."/>
            <person name="Dhandapani V."/>
            <person name="Marshall H."/>
            <person name="Kissane S."/>
            <person name="Cuenca-Cambronero M."/>
            <person name="Asole G."/>
            <person name="Calvet F."/>
            <person name="Ruiz-Romero M."/>
            <person name="Marangio P."/>
            <person name="Guigo R."/>
            <person name="Rago D."/>
            <person name="Mirbahai L."/>
            <person name="Eastwood N."/>
            <person name="Colbourne J.K."/>
            <person name="Zhou J."/>
            <person name="Mallon E."/>
            <person name="Orsini L."/>
        </authorList>
    </citation>
    <scope>NUCLEOTIDE SEQUENCE [LARGE SCALE GENOMIC DNA]</scope>
    <source>
        <strain evidence="3">LRV0_1</strain>
    </source>
</reference>
<evidence type="ECO:0000256" key="1">
    <source>
        <dbReference type="SAM" id="MobiDB-lite"/>
    </source>
</evidence>
<keyword evidence="2" id="KW-0732">Signal</keyword>
<sequence>MVKPVGFVAVMCLVTLTLTAARPQETATEEDILQQDALSTVDEEHPLLSGIDKGLQHDEETERYEGQGTEITTVTDVLESSTESNGSPTEIFFRESQEPFNLLPSTHEASQLSQDVESSPSLPTQEASPFFPEEASPLPPPYVAPPSFPKQGTSQSLFPGYGTSPLFASTAPTTERNQSILAGNQANSPNILMGSLWQMLNNSQRGNATAGGAGSGSVHNNSAIGQGTGIANVGSGGFGIGLGIGGAIQTPLGNLAFGQGNGIALG</sequence>
<accession>A0ABR0B205</accession>
<organism evidence="3 4">
    <name type="scientific">Daphnia magna</name>
    <dbReference type="NCBI Taxonomy" id="35525"/>
    <lineage>
        <taxon>Eukaryota</taxon>
        <taxon>Metazoa</taxon>
        <taxon>Ecdysozoa</taxon>
        <taxon>Arthropoda</taxon>
        <taxon>Crustacea</taxon>
        <taxon>Branchiopoda</taxon>
        <taxon>Diplostraca</taxon>
        <taxon>Cladocera</taxon>
        <taxon>Anomopoda</taxon>
        <taxon>Daphniidae</taxon>
        <taxon>Daphnia</taxon>
    </lineage>
</organism>
<dbReference type="Proteomes" id="UP001234178">
    <property type="component" value="Unassembled WGS sequence"/>
</dbReference>
<feature type="chain" id="PRO_5046615922" evidence="2">
    <location>
        <begin position="22"/>
        <end position="266"/>
    </location>
</feature>
<feature type="signal peptide" evidence="2">
    <location>
        <begin position="1"/>
        <end position="21"/>
    </location>
</feature>
<feature type="compositionally biased region" description="Pro residues" evidence="1">
    <location>
        <begin position="137"/>
        <end position="148"/>
    </location>
</feature>
<keyword evidence="4" id="KW-1185">Reference proteome</keyword>
<feature type="compositionally biased region" description="Polar residues" evidence="1">
    <location>
        <begin position="107"/>
        <end position="127"/>
    </location>
</feature>